<keyword evidence="5" id="KW-1185">Reference proteome</keyword>
<accession>A0ABW5V8C0</accession>
<organism evidence="4 5">
    <name type="scientific">Lentibacillus juripiscarius</name>
    <dbReference type="NCBI Taxonomy" id="257446"/>
    <lineage>
        <taxon>Bacteria</taxon>
        <taxon>Bacillati</taxon>
        <taxon>Bacillota</taxon>
        <taxon>Bacilli</taxon>
        <taxon>Bacillales</taxon>
        <taxon>Bacillaceae</taxon>
        <taxon>Lentibacillus</taxon>
    </lineage>
</organism>
<evidence type="ECO:0000259" key="3">
    <source>
        <dbReference type="Pfam" id="PF08924"/>
    </source>
</evidence>
<evidence type="ECO:0000256" key="2">
    <source>
        <dbReference type="SAM" id="Phobius"/>
    </source>
</evidence>
<sequence length="282" mass="31509">MSKKQLYYLLGFGLLVIIPLTLAIFLGTSSDGSDSSNGNNSDQNGDNKQDEQKDGQNNDQENGQKDEQKEQKIYWGVDSASNSDKNLYQCTADNFGKPSVWGRYLGDKEGVSIGLDKDEAAFLHDKDVQILLIYNHFTDATGYDHGVKEAEKAIEYAKNLDVPEGVAIFGDIEPSFPVDSAFMEGWYDTLADSNYEPGFYGVYDKGSALLEAYNAMKEKAQKNTVVWTAQPQQEPTTKSNAPDYNPQGPENAMLYGWQYGIEAEQCSIDTNLFQNELLDYLW</sequence>
<evidence type="ECO:0000313" key="4">
    <source>
        <dbReference type="EMBL" id="MFD2761548.1"/>
    </source>
</evidence>
<dbReference type="GO" id="GO:0016787">
    <property type="term" value="F:hydrolase activity"/>
    <property type="evidence" value="ECO:0007669"/>
    <property type="project" value="UniProtKB-KW"/>
</dbReference>
<feature type="compositionally biased region" description="Basic and acidic residues" evidence="1">
    <location>
        <begin position="45"/>
        <end position="68"/>
    </location>
</feature>
<evidence type="ECO:0000256" key="1">
    <source>
        <dbReference type="SAM" id="MobiDB-lite"/>
    </source>
</evidence>
<dbReference type="InterPro" id="IPR017853">
    <property type="entry name" value="GH"/>
</dbReference>
<keyword evidence="2" id="KW-1133">Transmembrane helix</keyword>
<gene>
    <name evidence="4" type="ORF">ACFSUO_11355</name>
</gene>
<feature type="transmembrane region" description="Helical" evidence="2">
    <location>
        <begin position="7"/>
        <end position="27"/>
    </location>
</feature>
<keyword evidence="4" id="KW-0378">Hydrolase</keyword>
<dbReference type="InterPro" id="IPR015020">
    <property type="entry name" value="Rv2525c-like_Glyco_Hydro-like"/>
</dbReference>
<dbReference type="Gene3D" id="3.20.20.80">
    <property type="entry name" value="Glycosidases"/>
    <property type="match status" value="1"/>
</dbReference>
<name>A0ABW5V8C0_9BACI</name>
<feature type="region of interest" description="Disordered" evidence="1">
    <location>
        <begin position="31"/>
        <end position="68"/>
    </location>
</feature>
<keyword evidence="2" id="KW-0472">Membrane</keyword>
<dbReference type="Proteomes" id="UP001597502">
    <property type="component" value="Unassembled WGS sequence"/>
</dbReference>
<feature type="domain" description="Rv2525c-like glycoside hydrolase-like" evidence="3">
    <location>
        <begin position="102"/>
        <end position="231"/>
    </location>
</feature>
<proteinExistence type="predicted"/>
<evidence type="ECO:0000313" key="5">
    <source>
        <dbReference type="Proteomes" id="UP001597502"/>
    </source>
</evidence>
<dbReference type="SUPFAM" id="SSF51445">
    <property type="entry name" value="(Trans)glycosidases"/>
    <property type="match status" value="1"/>
</dbReference>
<dbReference type="Pfam" id="PF08924">
    <property type="entry name" value="Rv2525c_GlyHyd-like"/>
    <property type="match status" value="1"/>
</dbReference>
<keyword evidence="2" id="KW-0812">Transmembrane</keyword>
<dbReference type="EMBL" id="JBHUNA010000024">
    <property type="protein sequence ID" value="MFD2761548.1"/>
    <property type="molecule type" value="Genomic_DNA"/>
</dbReference>
<feature type="compositionally biased region" description="Low complexity" evidence="1">
    <location>
        <begin position="31"/>
        <end position="44"/>
    </location>
</feature>
<comment type="caution">
    <text evidence="4">The sequence shown here is derived from an EMBL/GenBank/DDBJ whole genome shotgun (WGS) entry which is preliminary data.</text>
</comment>
<protein>
    <submittedName>
        <fullName evidence="4">Glycoside hydrolase domain-containing protein</fullName>
    </submittedName>
</protein>
<dbReference type="RefSeq" id="WP_382394158.1">
    <property type="nucleotide sequence ID" value="NZ_JBHUNA010000024.1"/>
</dbReference>
<reference evidence="5" key="1">
    <citation type="journal article" date="2019" name="Int. J. Syst. Evol. Microbiol.">
        <title>The Global Catalogue of Microorganisms (GCM) 10K type strain sequencing project: providing services to taxonomists for standard genome sequencing and annotation.</title>
        <authorList>
            <consortium name="The Broad Institute Genomics Platform"/>
            <consortium name="The Broad Institute Genome Sequencing Center for Infectious Disease"/>
            <person name="Wu L."/>
            <person name="Ma J."/>
        </authorList>
    </citation>
    <scope>NUCLEOTIDE SEQUENCE [LARGE SCALE GENOMIC DNA]</scope>
    <source>
        <strain evidence="5">TISTR 1535</strain>
    </source>
</reference>